<gene>
    <name evidence="10" type="ORF">J2Z70_000945</name>
</gene>
<evidence type="ECO:0000256" key="6">
    <source>
        <dbReference type="ARBA" id="ARBA00023136"/>
    </source>
</evidence>
<dbReference type="SUPFAM" id="SSF52540">
    <property type="entry name" value="P-loop containing nucleoside triphosphate hydrolases"/>
    <property type="match status" value="1"/>
</dbReference>
<dbReference type="PANTHER" id="PTHR43394:SF1">
    <property type="entry name" value="ATP-BINDING CASSETTE SUB-FAMILY B MEMBER 10, MITOCHONDRIAL"/>
    <property type="match status" value="1"/>
</dbReference>
<dbReference type="SMART" id="SM00382">
    <property type="entry name" value="AAA"/>
    <property type="match status" value="1"/>
</dbReference>
<dbReference type="CDD" id="cd07346">
    <property type="entry name" value="ABC_6TM_exporters"/>
    <property type="match status" value="1"/>
</dbReference>
<comment type="caution">
    <text evidence="10">The sequence shown here is derived from an EMBL/GenBank/DDBJ whole genome shotgun (WGS) entry which is preliminary data.</text>
</comment>
<dbReference type="Gene3D" id="3.40.50.300">
    <property type="entry name" value="P-loop containing nucleotide triphosphate hydrolases"/>
    <property type="match status" value="1"/>
</dbReference>
<feature type="transmembrane region" description="Helical" evidence="7">
    <location>
        <begin position="168"/>
        <end position="191"/>
    </location>
</feature>
<accession>A0ABS4NL65</accession>
<dbReference type="InterPro" id="IPR011527">
    <property type="entry name" value="ABC1_TM_dom"/>
</dbReference>
<sequence length="486" mass="55366">MVAFQYLYQVSFYKFSQRFVSEIKEMVFEKLMNTNVAFWSKHKVGDMFTVLEEDISSIESLFTKSISGILSNTLIAVGISAYLIYIDKTIGIILILLTFSFALIQKKYGKKIEAYVVPLREEIADFSSYTNEILNNVNHIEMAGEVKRAYCGYCKKNRSVVEKAIKQLRMITALFSIVSSYSVIIIFVVLLMGAQRVLSGTMTVGVLFSLIIYVQRMFGPINSIGSEYISFKKNIPIFRRIFEVLDNKEVIQEGNYTPDLDLSGKISVNRIDFSYEESNQILKGLSLEVQPGEVVGIVGKNGCGKTTLMKLFTKLCVPQKGEILIDEVIIGDYQTDYLHHQVGCLLQSEFILSGSLRDVLDTKNRYSDHEIIETMKEFCLAIKDFPDGLDTMIKENSLNLSGGQVQKIALIRLFLQNKSIYLLDEPTSAMDIEAEKVICNVIRRKLEGKTALIITHREQILNICDRKIMLAEEQENEQEYYVRSVY</sequence>
<evidence type="ECO:0000259" key="8">
    <source>
        <dbReference type="PROSITE" id="PS50893"/>
    </source>
</evidence>
<keyword evidence="3" id="KW-0547">Nucleotide-binding</keyword>
<dbReference type="Pfam" id="PF00005">
    <property type="entry name" value="ABC_tran"/>
    <property type="match status" value="1"/>
</dbReference>
<feature type="domain" description="ABC transporter" evidence="8">
    <location>
        <begin position="266"/>
        <end position="486"/>
    </location>
</feature>
<feature type="transmembrane region" description="Helical" evidence="7">
    <location>
        <begin position="82"/>
        <end position="104"/>
    </location>
</feature>
<evidence type="ECO:0000256" key="4">
    <source>
        <dbReference type="ARBA" id="ARBA00022840"/>
    </source>
</evidence>
<dbReference type="Pfam" id="PF00664">
    <property type="entry name" value="ABC_membrane"/>
    <property type="match status" value="1"/>
</dbReference>
<dbReference type="Proteomes" id="UP000773462">
    <property type="component" value="Unassembled WGS sequence"/>
</dbReference>
<reference evidence="10 11" key="1">
    <citation type="submission" date="2021-03" db="EMBL/GenBank/DDBJ databases">
        <title>Genomic Encyclopedia of Type Strains, Phase IV (KMG-IV): sequencing the most valuable type-strain genomes for metagenomic binning, comparative biology and taxonomic classification.</title>
        <authorList>
            <person name="Goeker M."/>
        </authorList>
    </citation>
    <scope>NUCLEOTIDE SEQUENCE [LARGE SCALE GENOMIC DNA]</scope>
    <source>
        <strain evidence="10 11">DSM 101953</strain>
    </source>
</reference>
<evidence type="ECO:0000256" key="2">
    <source>
        <dbReference type="ARBA" id="ARBA00022692"/>
    </source>
</evidence>
<evidence type="ECO:0000256" key="7">
    <source>
        <dbReference type="SAM" id="Phobius"/>
    </source>
</evidence>
<feature type="domain" description="ABC transmembrane type-1" evidence="9">
    <location>
        <begin position="1"/>
        <end position="233"/>
    </location>
</feature>
<organism evidence="10 11">
    <name type="scientific">Paenibacillus silagei</name>
    <dbReference type="NCBI Taxonomy" id="1670801"/>
    <lineage>
        <taxon>Bacteria</taxon>
        <taxon>Bacillati</taxon>
        <taxon>Bacillota</taxon>
        <taxon>Bacilli</taxon>
        <taxon>Bacillales</taxon>
        <taxon>Paenibacillaceae</taxon>
        <taxon>Paenibacillus</taxon>
    </lineage>
</organism>
<evidence type="ECO:0000256" key="5">
    <source>
        <dbReference type="ARBA" id="ARBA00022989"/>
    </source>
</evidence>
<dbReference type="InterPro" id="IPR027417">
    <property type="entry name" value="P-loop_NTPase"/>
</dbReference>
<dbReference type="Gene3D" id="1.20.1560.10">
    <property type="entry name" value="ABC transporter type 1, transmembrane domain"/>
    <property type="match status" value="1"/>
</dbReference>
<feature type="transmembrane region" description="Helical" evidence="7">
    <location>
        <begin position="197"/>
        <end position="214"/>
    </location>
</feature>
<comment type="subcellular location">
    <subcellularLocation>
        <location evidence="1">Cell membrane</location>
        <topology evidence="1">Multi-pass membrane protein</topology>
    </subcellularLocation>
</comment>
<keyword evidence="6 7" id="KW-0472">Membrane</keyword>
<evidence type="ECO:0000256" key="3">
    <source>
        <dbReference type="ARBA" id="ARBA00022741"/>
    </source>
</evidence>
<name>A0ABS4NL65_9BACL</name>
<keyword evidence="4" id="KW-0067">ATP-binding</keyword>
<dbReference type="InterPro" id="IPR036640">
    <property type="entry name" value="ABC1_TM_sf"/>
</dbReference>
<dbReference type="EMBL" id="JAGGLV010000002">
    <property type="protein sequence ID" value="MBP2110805.1"/>
    <property type="molecule type" value="Genomic_DNA"/>
</dbReference>
<dbReference type="PROSITE" id="PS50893">
    <property type="entry name" value="ABC_TRANSPORTER_2"/>
    <property type="match status" value="1"/>
</dbReference>
<dbReference type="PANTHER" id="PTHR43394">
    <property type="entry name" value="ATP-DEPENDENT PERMEASE MDL1, MITOCHONDRIAL"/>
    <property type="match status" value="1"/>
</dbReference>
<dbReference type="InterPro" id="IPR003439">
    <property type="entry name" value="ABC_transporter-like_ATP-bd"/>
</dbReference>
<proteinExistence type="predicted"/>
<evidence type="ECO:0000313" key="11">
    <source>
        <dbReference type="Proteomes" id="UP000773462"/>
    </source>
</evidence>
<dbReference type="InterPro" id="IPR039421">
    <property type="entry name" value="Type_1_exporter"/>
</dbReference>
<dbReference type="InterPro" id="IPR003593">
    <property type="entry name" value="AAA+_ATPase"/>
</dbReference>
<keyword evidence="5 7" id="KW-1133">Transmembrane helix</keyword>
<evidence type="ECO:0000256" key="1">
    <source>
        <dbReference type="ARBA" id="ARBA00004651"/>
    </source>
</evidence>
<dbReference type="SUPFAM" id="SSF90123">
    <property type="entry name" value="ABC transporter transmembrane region"/>
    <property type="match status" value="1"/>
</dbReference>
<keyword evidence="11" id="KW-1185">Reference proteome</keyword>
<evidence type="ECO:0000259" key="9">
    <source>
        <dbReference type="PROSITE" id="PS50929"/>
    </source>
</evidence>
<protein>
    <submittedName>
        <fullName evidence="10">ABC-type multidrug transport system fused ATPase/permease subunit</fullName>
    </submittedName>
</protein>
<evidence type="ECO:0000313" key="10">
    <source>
        <dbReference type="EMBL" id="MBP2110805.1"/>
    </source>
</evidence>
<keyword evidence="2 7" id="KW-0812">Transmembrane</keyword>
<dbReference type="PROSITE" id="PS50929">
    <property type="entry name" value="ABC_TM1F"/>
    <property type="match status" value="1"/>
</dbReference>